<evidence type="ECO:0000313" key="1">
    <source>
        <dbReference type="EMBL" id="KAJ0173684.1"/>
    </source>
</evidence>
<accession>A0ACC1CPZ5</accession>
<comment type="caution">
    <text evidence="1">The sequence shown here is derived from an EMBL/GenBank/DDBJ whole genome shotgun (WGS) entry which is preliminary data.</text>
</comment>
<gene>
    <name evidence="1" type="ORF">K1T71_010833</name>
</gene>
<sequence>MQYFFLLMCIVTFHKVTCDVVSEYEVEENFKVENVTENTAEYNGPQEDHNNYLDDMIIMLRNRNWTTEEETCLSDVYLWIRSLRNFTLWAVWDWDAQPSEPQGLLFGSRYQLGNFDQCMNVPWSSKQRERKTQYCLAEIVLEKTDKSEKNKSDEFSPYGSALDFMDYHPTYSRPYNELTWGACVPDSCRPSTVKSLLEIVIDRSHLGLAGLKANIKIVEPCQRPDDHKEFDTLFYAFVGVLGFLTAICIICTCINYQKSEKESNKHKMSIINAFCMKENLRELLRVQNEDLKVLYGIRFLSICFIILDHQLGISNAGPISDGYTSEKATKSFLGHLVLHDDLFVDTFFYLSGCLAFITLSKFKQLPNPFLAIFKRYIRLVVALAIVLFYICAAYQYSGTGPLWPKSYSYETLPCRKYWWLNILMLNNYIETENICLISSWYIPCDFHFTVIIIFWFWLYRRSSRLSAVVFATLAVLSIIIPGLLTYINNFSAIQTFTAEFVVHPRGDKEFNVMYIKSHTRFAAYLVGVAGGYLHTKLSANKNFKSISKIWAIPGALSAIALMMFIMVAGCTFLWRDYHPIEGAVYAALNRPAWAVCIAVLVLCCSYGEVPVIKSFLCWNVWVPLSRLAYGLYLTHTLISNRNVFVSRNSIHNDYLLILSSAVSVVFWGSITSLLIWLLAEAPVNNLITIAIKASLYIAFKNVKKIRRANLDQEISKIFRFFIYLSVW</sequence>
<reference evidence="1 2" key="1">
    <citation type="journal article" date="2021" name="Front. Genet.">
        <title>Chromosome-Level Genome Assembly Reveals Significant Gene Expansion in the Toll and IMD Signaling Pathways of Dendrolimus kikuchii.</title>
        <authorList>
            <person name="Zhou J."/>
            <person name="Wu P."/>
            <person name="Xiong Z."/>
            <person name="Liu N."/>
            <person name="Zhao N."/>
            <person name="Ji M."/>
            <person name="Qiu Y."/>
            <person name="Yang B."/>
        </authorList>
    </citation>
    <scope>NUCLEOTIDE SEQUENCE [LARGE SCALE GENOMIC DNA]</scope>
    <source>
        <strain evidence="1">Ann1</strain>
    </source>
</reference>
<dbReference type="Proteomes" id="UP000824533">
    <property type="component" value="Linkage Group LG19"/>
</dbReference>
<dbReference type="EMBL" id="CM034405">
    <property type="protein sequence ID" value="KAJ0173684.1"/>
    <property type="molecule type" value="Genomic_DNA"/>
</dbReference>
<evidence type="ECO:0000313" key="2">
    <source>
        <dbReference type="Proteomes" id="UP000824533"/>
    </source>
</evidence>
<proteinExistence type="predicted"/>
<protein>
    <submittedName>
        <fullName evidence="1">Uncharacterized protein</fullName>
    </submittedName>
</protein>
<name>A0ACC1CPZ5_9NEOP</name>
<organism evidence="1 2">
    <name type="scientific">Dendrolimus kikuchii</name>
    <dbReference type="NCBI Taxonomy" id="765133"/>
    <lineage>
        <taxon>Eukaryota</taxon>
        <taxon>Metazoa</taxon>
        <taxon>Ecdysozoa</taxon>
        <taxon>Arthropoda</taxon>
        <taxon>Hexapoda</taxon>
        <taxon>Insecta</taxon>
        <taxon>Pterygota</taxon>
        <taxon>Neoptera</taxon>
        <taxon>Endopterygota</taxon>
        <taxon>Lepidoptera</taxon>
        <taxon>Glossata</taxon>
        <taxon>Ditrysia</taxon>
        <taxon>Bombycoidea</taxon>
        <taxon>Lasiocampidae</taxon>
        <taxon>Dendrolimus</taxon>
    </lineage>
</organism>
<keyword evidence="2" id="KW-1185">Reference proteome</keyword>